<evidence type="ECO:0000256" key="3">
    <source>
        <dbReference type="ARBA" id="ARBA00022833"/>
    </source>
</evidence>
<feature type="coiled-coil region" evidence="5">
    <location>
        <begin position="587"/>
        <end position="644"/>
    </location>
</feature>
<evidence type="ECO:0000256" key="1">
    <source>
        <dbReference type="ARBA" id="ARBA00022723"/>
    </source>
</evidence>
<feature type="domain" description="C3H1-type" evidence="7">
    <location>
        <begin position="649"/>
        <end position="677"/>
    </location>
</feature>
<proteinExistence type="predicted"/>
<evidence type="ECO:0000256" key="6">
    <source>
        <dbReference type="SAM" id="MobiDB-lite"/>
    </source>
</evidence>
<keyword evidence="5" id="KW-0175">Coiled coil</keyword>
<evidence type="ECO:0000313" key="9">
    <source>
        <dbReference type="Proteomes" id="UP000008983"/>
    </source>
</evidence>
<feature type="compositionally biased region" description="Basic residues" evidence="6">
    <location>
        <begin position="259"/>
        <end position="269"/>
    </location>
</feature>
<dbReference type="EMBL" id="GL983109">
    <property type="protein sequence ID" value="EGR34470.1"/>
    <property type="molecule type" value="Genomic_DNA"/>
</dbReference>
<dbReference type="InterPro" id="IPR036855">
    <property type="entry name" value="Znf_CCCH_sf"/>
</dbReference>
<dbReference type="InParanoid" id="G0QJY9"/>
<feature type="region of interest" description="Disordered" evidence="6">
    <location>
        <begin position="223"/>
        <end position="269"/>
    </location>
</feature>
<accession>G0QJY9</accession>
<dbReference type="Proteomes" id="UP000008983">
    <property type="component" value="Unassembled WGS sequence"/>
</dbReference>
<dbReference type="RefSeq" id="XP_004039774.1">
    <property type="nucleotide sequence ID" value="XM_004039726.1"/>
</dbReference>
<dbReference type="GeneID" id="14910661"/>
<dbReference type="SUPFAM" id="SSF90229">
    <property type="entry name" value="CCCH zinc finger"/>
    <property type="match status" value="1"/>
</dbReference>
<dbReference type="eggNOG" id="ENOG502SHI3">
    <property type="taxonomic scope" value="Eukaryota"/>
</dbReference>
<feature type="region of interest" description="Disordered" evidence="6">
    <location>
        <begin position="874"/>
        <end position="896"/>
    </location>
</feature>
<protein>
    <recommendedName>
        <fullName evidence="7">C3H1-type domain-containing protein</fullName>
    </recommendedName>
</protein>
<keyword evidence="1 4" id="KW-0479">Metal-binding</keyword>
<name>G0QJY9_ICHMU</name>
<evidence type="ECO:0000256" key="4">
    <source>
        <dbReference type="PROSITE-ProRule" id="PRU00723"/>
    </source>
</evidence>
<keyword evidence="2 4" id="KW-0863">Zinc-finger</keyword>
<evidence type="ECO:0000259" key="7">
    <source>
        <dbReference type="PROSITE" id="PS50103"/>
    </source>
</evidence>
<dbReference type="GO" id="GO:0008270">
    <property type="term" value="F:zinc ion binding"/>
    <property type="evidence" value="ECO:0007669"/>
    <property type="project" value="UniProtKB-KW"/>
</dbReference>
<evidence type="ECO:0000256" key="5">
    <source>
        <dbReference type="SAM" id="Coils"/>
    </source>
</evidence>
<evidence type="ECO:0000256" key="2">
    <source>
        <dbReference type="ARBA" id="ARBA00022771"/>
    </source>
</evidence>
<feature type="compositionally biased region" description="Low complexity" evidence="6">
    <location>
        <begin position="245"/>
        <end position="258"/>
    </location>
</feature>
<feature type="zinc finger region" description="C3H1-type" evidence="4">
    <location>
        <begin position="649"/>
        <end position="677"/>
    </location>
</feature>
<organism evidence="8 9">
    <name type="scientific">Ichthyophthirius multifiliis</name>
    <name type="common">White spot disease agent</name>
    <name type="synonym">Ich</name>
    <dbReference type="NCBI Taxonomy" id="5932"/>
    <lineage>
        <taxon>Eukaryota</taxon>
        <taxon>Sar</taxon>
        <taxon>Alveolata</taxon>
        <taxon>Ciliophora</taxon>
        <taxon>Intramacronucleata</taxon>
        <taxon>Oligohymenophorea</taxon>
        <taxon>Hymenostomatida</taxon>
        <taxon>Ophryoglenina</taxon>
        <taxon>Ichthyophthirius</taxon>
    </lineage>
</organism>
<evidence type="ECO:0000313" key="8">
    <source>
        <dbReference type="EMBL" id="EGR34470.1"/>
    </source>
</evidence>
<dbReference type="PROSITE" id="PS50103">
    <property type="entry name" value="ZF_C3H1"/>
    <property type="match status" value="1"/>
</dbReference>
<keyword evidence="9" id="KW-1185">Reference proteome</keyword>
<gene>
    <name evidence="8" type="ORF">IMG5_010580</name>
</gene>
<feature type="compositionally biased region" description="Basic and acidic residues" evidence="6">
    <location>
        <begin position="233"/>
        <end position="244"/>
    </location>
</feature>
<sequence>MEINWEKDKPNTNVWDNQLYVEERQKILMKFEEAQNCTFNPCVGYRMSKRRKAVFDQVRKELSSNIAFLEKPGGFDEAVKKMGDNFQSKFPWLFKKGIIKKCWFLIQNEQFADAYSALCDRFHIKCIIQHFNPNVTKFLQDDPTSMFSFEKMGKKELQEEKLPKENFDNPKNKELLQEVFQQLMYMEAYERDIIKKIHLFEQRLPEDKKNIITQYKIKMKKASQQEINNQENQQKDQKEEKRQQLENMLKQSQDQQQSKKQKSLHKKNQVKKLLKSNIRNQKYQTIQQELESQSKFSTSKFSNITVSTYASRRELVKSIMCPLGNKCPGIVGPRWHISNVKTCVPIGANCPFAHTIQELKFQKEIESKKQILFKFLMTVAQKGMQQPKQKAWNPAGNKFQLCLGCSQKTACSECKFRTKNKDIILQLSKFTKISNQKIFQRKSFKEKQINKQIACDSLNFKLGCLQKAAIFYKLQRYNEAFDVISKAIDVVQNEVEKEIHDSEKLQEKWKKQLQLESYGNEITADTILLAQTQKSEEKTEVQKLHLYGIKTGLIGQKKHSANEFINYQIEEMYKKIELKLNHGDSNVNLMKKKIGELEELQEMVEQRDANQDFGDEIQPVDINIDIENMDKEEVEDKLREKRLKITLNKAKTKMCPTLKTSGRCPRGKNCRYAHSANELLLVRPEKLIKNLKNAIVECEKIKLFKFWNPSGDQFEPCYGRGLCNFCKMEETNKEIFNLFRLASKKTNEKIRKKENYLSKVKQKKKRHVISDKKKHLLNKTNILLIQGQHNKAFEIILNAVKLVDVNYKKDDQLNYQIEQTYLSIKKYLETKYKDLVYLHFNIDEQQKLLEQAEIVDKIDRIDIAEKTEKQNEVKKTKSSYIQQQYRRSKQGNKQSI</sequence>
<dbReference type="OrthoDB" id="296454at2759"/>
<keyword evidence="3 4" id="KW-0862">Zinc</keyword>
<feature type="compositionally biased region" description="Polar residues" evidence="6">
    <location>
        <begin position="878"/>
        <end position="896"/>
    </location>
</feature>
<dbReference type="Gene3D" id="4.10.1000.10">
    <property type="entry name" value="Zinc finger, CCCH-type"/>
    <property type="match status" value="1"/>
</dbReference>
<reference evidence="8 9" key="1">
    <citation type="submission" date="2011-07" db="EMBL/GenBank/DDBJ databases">
        <authorList>
            <person name="Coyne R."/>
            <person name="Brami D."/>
            <person name="Johnson J."/>
            <person name="Hostetler J."/>
            <person name="Hannick L."/>
            <person name="Clark T."/>
            <person name="Cassidy-Hanley D."/>
            <person name="Inman J."/>
        </authorList>
    </citation>
    <scope>NUCLEOTIDE SEQUENCE [LARGE SCALE GENOMIC DNA]</scope>
    <source>
        <strain evidence="8 9">G5</strain>
    </source>
</reference>
<dbReference type="Pfam" id="PF00642">
    <property type="entry name" value="zf-CCCH"/>
    <property type="match status" value="1"/>
</dbReference>
<dbReference type="InterPro" id="IPR000571">
    <property type="entry name" value="Znf_CCCH"/>
</dbReference>
<dbReference type="AlphaFoldDB" id="G0QJY9"/>